<organism evidence="2 3">
    <name type="scientific">Stylosanthes scabra</name>
    <dbReference type="NCBI Taxonomy" id="79078"/>
    <lineage>
        <taxon>Eukaryota</taxon>
        <taxon>Viridiplantae</taxon>
        <taxon>Streptophyta</taxon>
        <taxon>Embryophyta</taxon>
        <taxon>Tracheophyta</taxon>
        <taxon>Spermatophyta</taxon>
        <taxon>Magnoliopsida</taxon>
        <taxon>eudicotyledons</taxon>
        <taxon>Gunneridae</taxon>
        <taxon>Pentapetalae</taxon>
        <taxon>rosids</taxon>
        <taxon>fabids</taxon>
        <taxon>Fabales</taxon>
        <taxon>Fabaceae</taxon>
        <taxon>Papilionoideae</taxon>
        <taxon>50 kb inversion clade</taxon>
        <taxon>dalbergioids sensu lato</taxon>
        <taxon>Dalbergieae</taxon>
        <taxon>Pterocarpus clade</taxon>
        <taxon>Stylosanthes</taxon>
    </lineage>
</organism>
<dbReference type="EMBL" id="JASCZI010153315">
    <property type="protein sequence ID" value="MED6177249.1"/>
    <property type="molecule type" value="Genomic_DNA"/>
</dbReference>
<proteinExistence type="predicted"/>
<keyword evidence="3" id="KW-1185">Reference proteome</keyword>
<evidence type="ECO:0000256" key="1">
    <source>
        <dbReference type="SAM" id="MobiDB-lite"/>
    </source>
</evidence>
<evidence type="ECO:0000313" key="3">
    <source>
        <dbReference type="Proteomes" id="UP001341840"/>
    </source>
</evidence>
<reference evidence="2 3" key="1">
    <citation type="journal article" date="2023" name="Plants (Basel)">
        <title>Bridging the Gap: Combining Genomics and Transcriptomics Approaches to Understand Stylosanthes scabra, an Orphan Legume from the Brazilian Caatinga.</title>
        <authorList>
            <person name="Ferreira-Neto J.R.C."/>
            <person name="da Silva M.D."/>
            <person name="Binneck E."/>
            <person name="de Melo N.F."/>
            <person name="da Silva R.H."/>
            <person name="de Melo A.L.T.M."/>
            <person name="Pandolfi V."/>
            <person name="Bustamante F.O."/>
            <person name="Brasileiro-Vidal A.C."/>
            <person name="Benko-Iseppon A.M."/>
        </authorList>
    </citation>
    <scope>NUCLEOTIDE SEQUENCE [LARGE SCALE GENOMIC DNA]</scope>
    <source>
        <tissue evidence="2">Leaves</tissue>
    </source>
</reference>
<dbReference type="Proteomes" id="UP001341840">
    <property type="component" value="Unassembled WGS sequence"/>
</dbReference>
<feature type="region of interest" description="Disordered" evidence="1">
    <location>
        <begin position="70"/>
        <end position="97"/>
    </location>
</feature>
<comment type="caution">
    <text evidence="2">The sequence shown here is derived from an EMBL/GenBank/DDBJ whole genome shotgun (WGS) entry which is preliminary data.</text>
</comment>
<name>A0ABU6VVP9_9FABA</name>
<feature type="compositionally biased region" description="Basic and acidic residues" evidence="1">
    <location>
        <begin position="72"/>
        <end position="88"/>
    </location>
</feature>
<gene>
    <name evidence="2" type="ORF">PIB30_096387</name>
</gene>
<accession>A0ABU6VVP9</accession>
<evidence type="ECO:0000313" key="2">
    <source>
        <dbReference type="EMBL" id="MED6177249.1"/>
    </source>
</evidence>
<sequence>MLWVYSILDRIVGLNTSYCGKKAMHRTATAIGTLIKVDMTTKEVEQGKFSRDAPKPPEEVIETLKKVAKPPRTHDGAVKEDQIRKDPKNPFIFGNNNGNKSVIDDAVRMHDIRENHASINHVISSNDEVG</sequence>
<protein>
    <submittedName>
        <fullName evidence="2">Uncharacterized protein</fullName>
    </submittedName>
</protein>